<name>G2Q211_THET4</name>
<dbReference type="eggNOG" id="ENOG502T7II">
    <property type="taxonomic scope" value="Eukaryota"/>
</dbReference>
<accession>G2Q211</accession>
<keyword evidence="2" id="KW-0812">Transmembrane</keyword>
<gene>
    <name evidence="3" type="ORF">MYCTH_2298417</name>
</gene>
<feature type="transmembrane region" description="Helical" evidence="2">
    <location>
        <begin position="26"/>
        <end position="51"/>
    </location>
</feature>
<dbReference type="InParanoid" id="G2Q211"/>
<feature type="region of interest" description="Disordered" evidence="1">
    <location>
        <begin position="179"/>
        <end position="219"/>
    </location>
</feature>
<sequence length="219" mass="24043">MLGARHSDANPGSGEDPLLPGTSNTVAWTVAAIVGGVLVLGSALALVVIHYNRRRGARRRQEELPFLAGYEPFKRRKVSEAGLSQEEEERRAQLIRKSLAARSARSSRSSDSWASRSSCSTMAALEQVDRELEEMERRESTRLKDDWKRWEARIRAERSMSCGQHPAVSAAADSAAVPILAVPTPSRHPSQGRAWSQSPPPPASPPPLPARHPGRVFRD</sequence>
<feature type="region of interest" description="Disordered" evidence="1">
    <location>
        <begin position="98"/>
        <end position="120"/>
    </location>
</feature>
<keyword evidence="2" id="KW-0472">Membrane</keyword>
<evidence type="ECO:0000313" key="4">
    <source>
        <dbReference type="Proteomes" id="UP000007322"/>
    </source>
</evidence>
<dbReference type="OrthoDB" id="4590383at2759"/>
<dbReference type="VEuPathDB" id="FungiDB:MYCTH_2298417"/>
<proteinExistence type="predicted"/>
<feature type="compositionally biased region" description="Pro residues" evidence="1">
    <location>
        <begin position="198"/>
        <end position="210"/>
    </location>
</feature>
<dbReference type="HOGENOM" id="CLU_095737_0_0_1"/>
<dbReference type="AlphaFoldDB" id="G2Q211"/>
<keyword evidence="4" id="KW-1185">Reference proteome</keyword>
<dbReference type="KEGG" id="mtm:MYCTH_2298417"/>
<evidence type="ECO:0000256" key="2">
    <source>
        <dbReference type="SAM" id="Phobius"/>
    </source>
</evidence>
<protein>
    <submittedName>
        <fullName evidence="3">Uncharacterized protein</fullName>
    </submittedName>
</protein>
<keyword evidence="2" id="KW-1133">Transmembrane helix</keyword>
<feature type="compositionally biased region" description="Polar residues" evidence="1">
    <location>
        <begin position="187"/>
        <end position="197"/>
    </location>
</feature>
<evidence type="ECO:0000256" key="1">
    <source>
        <dbReference type="SAM" id="MobiDB-lite"/>
    </source>
</evidence>
<dbReference type="OMA" id="AWIVISV"/>
<dbReference type="Proteomes" id="UP000007322">
    <property type="component" value="Chromosome 1"/>
</dbReference>
<organism evidence="3 4">
    <name type="scientific">Thermothelomyces thermophilus (strain ATCC 42464 / BCRC 31852 / DSM 1799)</name>
    <name type="common">Sporotrichum thermophile</name>
    <dbReference type="NCBI Taxonomy" id="573729"/>
    <lineage>
        <taxon>Eukaryota</taxon>
        <taxon>Fungi</taxon>
        <taxon>Dikarya</taxon>
        <taxon>Ascomycota</taxon>
        <taxon>Pezizomycotina</taxon>
        <taxon>Sordariomycetes</taxon>
        <taxon>Sordariomycetidae</taxon>
        <taxon>Sordariales</taxon>
        <taxon>Chaetomiaceae</taxon>
        <taxon>Thermothelomyces</taxon>
    </lineage>
</organism>
<dbReference type="RefSeq" id="XP_003660289.1">
    <property type="nucleotide sequence ID" value="XM_003660241.1"/>
</dbReference>
<dbReference type="EMBL" id="CP003002">
    <property type="protein sequence ID" value="AEO55044.1"/>
    <property type="molecule type" value="Genomic_DNA"/>
</dbReference>
<reference evidence="3 4" key="1">
    <citation type="journal article" date="2011" name="Nat. Biotechnol.">
        <title>Comparative genomic analysis of the thermophilic biomass-degrading fungi Myceliophthora thermophila and Thielavia terrestris.</title>
        <authorList>
            <person name="Berka R.M."/>
            <person name="Grigoriev I.V."/>
            <person name="Otillar R."/>
            <person name="Salamov A."/>
            <person name="Grimwood J."/>
            <person name="Reid I."/>
            <person name="Ishmael N."/>
            <person name="John T."/>
            <person name="Darmond C."/>
            <person name="Moisan M.-C."/>
            <person name="Henrissat B."/>
            <person name="Coutinho P.M."/>
            <person name="Lombard V."/>
            <person name="Natvig D.O."/>
            <person name="Lindquist E."/>
            <person name="Schmutz J."/>
            <person name="Lucas S."/>
            <person name="Harris P."/>
            <person name="Powlowski J."/>
            <person name="Bellemare A."/>
            <person name="Taylor D."/>
            <person name="Butler G."/>
            <person name="de Vries R.P."/>
            <person name="Allijn I.E."/>
            <person name="van den Brink J."/>
            <person name="Ushinsky S."/>
            <person name="Storms R."/>
            <person name="Powell A.J."/>
            <person name="Paulsen I.T."/>
            <person name="Elbourne L.D.H."/>
            <person name="Baker S.E."/>
            <person name="Magnuson J."/>
            <person name="LaBoissiere S."/>
            <person name="Clutterbuck A.J."/>
            <person name="Martinez D."/>
            <person name="Wogulis M."/>
            <person name="de Leon A.L."/>
            <person name="Rey M.W."/>
            <person name="Tsang A."/>
        </authorList>
    </citation>
    <scope>NUCLEOTIDE SEQUENCE [LARGE SCALE GENOMIC DNA]</scope>
    <source>
        <strain evidence="4">ATCC 42464 / BCRC 31852 / DSM 1799</strain>
    </source>
</reference>
<evidence type="ECO:0000313" key="3">
    <source>
        <dbReference type="EMBL" id="AEO55044.1"/>
    </source>
</evidence>
<dbReference type="GeneID" id="11513295"/>